<accession>A0AAV5R5P6</accession>
<keyword evidence="2" id="KW-0472">Membrane</keyword>
<feature type="region of interest" description="Disordered" evidence="1">
    <location>
        <begin position="219"/>
        <end position="240"/>
    </location>
</feature>
<organism evidence="3 4">
    <name type="scientific">Pichia kluyveri</name>
    <name type="common">Yeast</name>
    <dbReference type="NCBI Taxonomy" id="36015"/>
    <lineage>
        <taxon>Eukaryota</taxon>
        <taxon>Fungi</taxon>
        <taxon>Dikarya</taxon>
        <taxon>Ascomycota</taxon>
        <taxon>Saccharomycotina</taxon>
        <taxon>Pichiomycetes</taxon>
        <taxon>Pichiales</taxon>
        <taxon>Pichiaceae</taxon>
        <taxon>Pichia</taxon>
    </lineage>
</organism>
<evidence type="ECO:0000256" key="2">
    <source>
        <dbReference type="SAM" id="Phobius"/>
    </source>
</evidence>
<evidence type="ECO:0008006" key="5">
    <source>
        <dbReference type="Google" id="ProtNLM"/>
    </source>
</evidence>
<feature type="transmembrane region" description="Helical" evidence="2">
    <location>
        <begin position="27"/>
        <end position="45"/>
    </location>
</feature>
<feature type="transmembrane region" description="Helical" evidence="2">
    <location>
        <begin position="195"/>
        <end position="213"/>
    </location>
</feature>
<comment type="caution">
    <text evidence="3">The sequence shown here is derived from an EMBL/GenBank/DDBJ whole genome shotgun (WGS) entry which is preliminary data.</text>
</comment>
<protein>
    <recommendedName>
        <fullName evidence="5">Peroxisomal membrane protein PMP22</fullName>
    </recommendedName>
</protein>
<evidence type="ECO:0000256" key="1">
    <source>
        <dbReference type="SAM" id="MobiDB-lite"/>
    </source>
</evidence>
<gene>
    <name evidence="3" type="ORF">DAPK24_028720</name>
</gene>
<feature type="transmembrane region" description="Helical" evidence="2">
    <location>
        <begin position="105"/>
        <end position="127"/>
    </location>
</feature>
<name>A0AAV5R5P6_PICKL</name>
<evidence type="ECO:0000313" key="3">
    <source>
        <dbReference type="EMBL" id="GMM46297.1"/>
    </source>
</evidence>
<feature type="compositionally biased region" description="Basic and acidic residues" evidence="1">
    <location>
        <begin position="221"/>
        <end position="240"/>
    </location>
</feature>
<proteinExistence type="predicted"/>
<keyword evidence="2" id="KW-1133">Transmembrane helix</keyword>
<keyword evidence="2" id="KW-0812">Transmembrane</keyword>
<sequence length="240" mass="27435">MSTQLLLDLNKRYTNHLQKKPLLTKSLTLIFFALLNEQLASFFAGDIQCLKLSDNINIYHTLTSRVPLMGVFAGLINAPFTHYGYQLIQKLVPAPLTTRKKILQILLSTGIITPIFCAFFVSWIGIINNLKLLLNQLKSNSENTTLKLKLINFFKLIGKIVKNSLFTNFIRVSSTSVITSPIFMLLAQKFVIPEAWSVFFAFCYFIVGTYNNTKVKLNQKRAKEEEEKSEEKDKDTVKQE</sequence>
<feature type="transmembrane region" description="Helical" evidence="2">
    <location>
        <begin position="66"/>
        <end position="85"/>
    </location>
</feature>
<dbReference type="AlphaFoldDB" id="A0AAV5R5P6"/>
<keyword evidence="4" id="KW-1185">Reference proteome</keyword>
<dbReference type="EMBL" id="BTGB01000003">
    <property type="protein sequence ID" value="GMM46297.1"/>
    <property type="molecule type" value="Genomic_DNA"/>
</dbReference>
<evidence type="ECO:0000313" key="4">
    <source>
        <dbReference type="Proteomes" id="UP001378960"/>
    </source>
</evidence>
<reference evidence="3 4" key="1">
    <citation type="journal article" date="2023" name="Elife">
        <title>Identification of key yeast species and microbe-microbe interactions impacting larval growth of Drosophila in the wild.</title>
        <authorList>
            <person name="Mure A."/>
            <person name="Sugiura Y."/>
            <person name="Maeda R."/>
            <person name="Honda K."/>
            <person name="Sakurai N."/>
            <person name="Takahashi Y."/>
            <person name="Watada M."/>
            <person name="Katoh T."/>
            <person name="Gotoh A."/>
            <person name="Gotoh Y."/>
            <person name="Taniguchi I."/>
            <person name="Nakamura K."/>
            <person name="Hayashi T."/>
            <person name="Katayama T."/>
            <person name="Uemura T."/>
            <person name="Hattori Y."/>
        </authorList>
    </citation>
    <scope>NUCLEOTIDE SEQUENCE [LARGE SCALE GENOMIC DNA]</scope>
    <source>
        <strain evidence="3 4">PK-24</strain>
    </source>
</reference>
<dbReference type="Proteomes" id="UP001378960">
    <property type="component" value="Unassembled WGS sequence"/>
</dbReference>